<evidence type="ECO:0000256" key="1">
    <source>
        <dbReference type="SAM" id="Phobius"/>
    </source>
</evidence>
<keyword evidence="1" id="KW-0472">Membrane</keyword>
<proteinExistence type="predicted"/>
<organism evidence="2 3">
    <name type="scientific">Phaeocystidibacter luteus</name>
    <dbReference type="NCBI Taxonomy" id="911197"/>
    <lineage>
        <taxon>Bacteria</taxon>
        <taxon>Pseudomonadati</taxon>
        <taxon>Bacteroidota</taxon>
        <taxon>Flavobacteriia</taxon>
        <taxon>Flavobacteriales</taxon>
        <taxon>Phaeocystidibacteraceae</taxon>
        <taxon>Phaeocystidibacter</taxon>
    </lineage>
</organism>
<protein>
    <submittedName>
        <fullName evidence="2">Uncharacterized protein</fullName>
    </submittedName>
</protein>
<accession>A0A6N6RF51</accession>
<name>A0A6N6RF51_9FLAO</name>
<dbReference type="AlphaFoldDB" id="A0A6N6RF51"/>
<sequence>MHHQIRINTRKTPFLGRAILFLISLGCILGILAILISPLVFNERFHAGYLFLMAILAVLFRYMIRHFLWNTYGAEVLTLGENLTYQANYRYFKSKPEEFDSSTLYCHFIPVTEIKVSKPMLDQSDKMELGYLQFGDAEREWHTVLTQDELFMQDVIDQLDNKYGLNT</sequence>
<dbReference type="EMBL" id="WBVO01000013">
    <property type="protein sequence ID" value="KAB2806784.1"/>
    <property type="molecule type" value="Genomic_DNA"/>
</dbReference>
<keyword evidence="1" id="KW-0812">Transmembrane</keyword>
<feature type="transmembrane region" description="Helical" evidence="1">
    <location>
        <begin position="47"/>
        <end position="64"/>
    </location>
</feature>
<evidence type="ECO:0000313" key="3">
    <source>
        <dbReference type="Proteomes" id="UP000468650"/>
    </source>
</evidence>
<dbReference type="Proteomes" id="UP000468650">
    <property type="component" value="Unassembled WGS sequence"/>
</dbReference>
<dbReference type="OrthoDB" id="1376449at2"/>
<reference evidence="2 3" key="1">
    <citation type="submission" date="2019-09" db="EMBL/GenBank/DDBJ databases">
        <title>Genomes of family Cryomorphaceae.</title>
        <authorList>
            <person name="Bowman J.P."/>
        </authorList>
    </citation>
    <scope>NUCLEOTIDE SEQUENCE [LARGE SCALE GENOMIC DNA]</scope>
    <source>
        <strain evidence="2 3">LMG 25704</strain>
    </source>
</reference>
<feature type="transmembrane region" description="Helical" evidence="1">
    <location>
        <begin position="20"/>
        <end position="41"/>
    </location>
</feature>
<gene>
    <name evidence="2" type="ORF">F8C67_13020</name>
</gene>
<comment type="caution">
    <text evidence="2">The sequence shown here is derived from an EMBL/GenBank/DDBJ whole genome shotgun (WGS) entry which is preliminary data.</text>
</comment>
<dbReference type="RefSeq" id="WP_151668301.1">
    <property type="nucleotide sequence ID" value="NZ_WBVO01000013.1"/>
</dbReference>
<keyword evidence="1" id="KW-1133">Transmembrane helix</keyword>
<evidence type="ECO:0000313" key="2">
    <source>
        <dbReference type="EMBL" id="KAB2806784.1"/>
    </source>
</evidence>
<keyword evidence="3" id="KW-1185">Reference proteome</keyword>